<organism evidence="2 3">
    <name type="scientific">Stichopus japonicus</name>
    <name type="common">Sea cucumber</name>
    <dbReference type="NCBI Taxonomy" id="307972"/>
    <lineage>
        <taxon>Eukaryota</taxon>
        <taxon>Metazoa</taxon>
        <taxon>Echinodermata</taxon>
        <taxon>Eleutherozoa</taxon>
        <taxon>Echinozoa</taxon>
        <taxon>Holothuroidea</taxon>
        <taxon>Aspidochirotacea</taxon>
        <taxon>Aspidochirotida</taxon>
        <taxon>Stichopodidae</taxon>
        <taxon>Apostichopus</taxon>
    </lineage>
</organism>
<gene>
    <name evidence="2" type="ORF">BSL78_00710</name>
</gene>
<feature type="compositionally biased region" description="Polar residues" evidence="1">
    <location>
        <begin position="176"/>
        <end position="193"/>
    </location>
</feature>
<dbReference type="OrthoDB" id="10059176at2759"/>
<evidence type="ECO:0000313" key="2">
    <source>
        <dbReference type="EMBL" id="PIK62391.1"/>
    </source>
</evidence>
<protein>
    <submittedName>
        <fullName evidence="2">Uncharacterized protein</fullName>
    </submittedName>
</protein>
<feature type="region of interest" description="Disordered" evidence="1">
    <location>
        <begin position="92"/>
        <end position="113"/>
    </location>
</feature>
<keyword evidence="3" id="KW-1185">Reference proteome</keyword>
<dbReference type="EMBL" id="MRZV01000013">
    <property type="protein sequence ID" value="PIK62391.1"/>
    <property type="molecule type" value="Genomic_DNA"/>
</dbReference>
<reference evidence="2 3" key="1">
    <citation type="journal article" date="2017" name="PLoS Biol.">
        <title>The sea cucumber genome provides insights into morphological evolution and visceral regeneration.</title>
        <authorList>
            <person name="Zhang X."/>
            <person name="Sun L."/>
            <person name="Yuan J."/>
            <person name="Sun Y."/>
            <person name="Gao Y."/>
            <person name="Zhang L."/>
            <person name="Li S."/>
            <person name="Dai H."/>
            <person name="Hamel J.F."/>
            <person name="Liu C."/>
            <person name="Yu Y."/>
            <person name="Liu S."/>
            <person name="Lin W."/>
            <person name="Guo K."/>
            <person name="Jin S."/>
            <person name="Xu P."/>
            <person name="Storey K.B."/>
            <person name="Huan P."/>
            <person name="Zhang T."/>
            <person name="Zhou Y."/>
            <person name="Zhang J."/>
            <person name="Lin C."/>
            <person name="Li X."/>
            <person name="Xing L."/>
            <person name="Huo D."/>
            <person name="Sun M."/>
            <person name="Wang L."/>
            <person name="Mercier A."/>
            <person name="Li F."/>
            <person name="Yang H."/>
            <person name="Xiang J."/>
        </authorList>
    </citation>
    <scope>NUCLEOTIDE SEQUENCE [LARGE SCALE GENOMIC DNA]</scope>
    <source>
        <strain evidence="2">Shaxun</strain>
        <tissue evidence="2">Muscle</tissue>
    </source>
</reference>
<evidence type="ECO:0000256" key="1">
    <source>
        <dbReference type="SAM" id="MobiDB-lite"/>
    </source>
</evidence>
<evidence type="ECO:0000313" key="3">
    <source>
        <dbReference type="Proteomes" id="UP000230750"/>
    </source>
</evidence>
<dbReference type="Proteomes" id="UP000230750">
    <property type="component" value="Unassembled WGS sequence"/>
</dbReference>
<name>A0A2G8LQ87_STIJA</name>
<dbReference type="AlphaFoldDB" id="A0A2G8LQ87"/>
<sequence>MDRQQPFFEDATTSVSQSDISLVPSDTTSHLITSSIATNNECYQPPQCSTPISLMYEFLAHHNLPCKYKATFEHNAQACLLTIGEGDHDAWSGSHGKVSSHVTRDQRRKKKHDKRHVVVRDAEVAQKLTGSHGLGQWITCPHLHYLSVNDSIPDSGFYKTKSFHNRRSTGLHYHGDNSSWNTRTAGRQTTSASGRLGVKHASSTVLRAGGIKEGQGSRPTSSEVTDKDMWQELEMELQPVYSFKHFNHSQQYAEQYREIYTYSHLREKSMNALAAAKLQKTCAPRAGLVCYKSANRKAKGMTGSKLLNNGRSQGSIVEREEPSTIKWQMNPRLKESCDPHLSVNNPPH</sequence>
<accession>A0A2G8LQ87</accession>
<proteinExistence type="predicted"/>
<comment type="caution">
    <text evidence="2">The sequence shown here is derived from an EMBL/GenBank/DDBJ whole genome shotgun (WGS) entry which is preliminary data.</text>
</comment>
<feature type="region of interest" description="Disordered" evidence="1">
    <location>
        <begin position="174"/>
        <end position="194"/>
    </location>
</feature>